<dbReference type="Proteomes" id="UP000037716">
    <property type="component" value="Unassembled WGS sequence"/>
</dbReference>
<dbReference type="InterPro" id="IPR035386">
    <property type="entry name" value="Arm-DNA-bind_5"/>
</dbReference>
<dbReference type="GO" id="GO:0006310">
    <property type="term" value="P:DNA recombination"/>
    <property type="evidence" value="ECO:0007669"/>
    <property type="project" value="UniProtKB-KW"/>
</dbReference>
<dbReference type="EMBL" id="FNUE01000001">
    <property type="protein sequence ID" value="SEE05535.1"/>
    <property type="molecule type" value="Genomic_DNA"/>
</dbReference>
<dbReference type="InterPro" id="IPR050090">
    <property type="entry name" value="Tyrosine_recombinase_XerCD"/>
</dbReference>
<dbReference type="STRING" id="1300348.I602_1246"/>
<dbReference type="Pfam" id="PF13102">
    <property type="entry name" value="Phage_int_SAM_5"/>
    <property type="match status" value="1"/>
</dbReference>
<dbReference type="SUPFAM" id="SSF56349">
    <property type="entry name" value="DNA breaking-rejoining enzymes"/>
    <property type="match status" value="1"/>
</dbReference>
<sequence>MSIKKIIILFYLQKNKINKRNECPLKCRITFQKKRKEFSTGLFLNPDYWNSKKQKAFIPNDNNYLNTQLSLIKQKINQAFLFLQVNETVFDVDDIYSKYQGKATRRGKTILEVFKLHNAKIEKLLGNGYSKSTYRKYEESKYHLKTFVNDYYNKQDFLLEKINLKFLDDFNYYLKSKKKHQQITVNRTIQRVKKVVKLAIAEDFISKDPFILYKPKRVTKKLVYLTPDELIILEQYEFKQKRLQQVKDLFIFCCYTGLAYLEMSNLTMNNIKKGFDGNLWIEMYRQKTKKNISVPLLPKAIKILLSYNKTLPKISNQKFNSYLKEIAEIVGIDKKLTHHVARKTFATTVLLSNGISMEVVSEILGHSNITVTQAHYGAIVKKKISDELKDFF</sequence>
<evidence type="ECO:0000313" key="7">
    <source>
        <dbReference type="Proteomes" id="UP000037716"/>
    </source>
</evidence>
<dbReference type="InterPro" id="IPR025269">
    <property type="entry name" value="SAM-like_dom"/>
</dbReference>
<evidence type="ECO:0000256" key="2">
    <source>
        <dbReference type="ARBA" id="ARBA00023125"/>
    </source>
</evidence>
<comment type="caution">
    <text evidence="5">The sequence shown here is derived from an EMBL/GenBank/DDBJ whole genome shotgun (WGS) entry which is preliminary data.</text>
</comment>
<dbReference type="PROSITE" id="PS51898">
    <property type="entry name" value="TYR_RECOMBINASE"/>
    <property type="match status" value="1"/>
</dbReference>
<keyword evidence="8" id="KW-1185">Reference proteome</keyword>
<dbReference type="Pfam" id="PF17293">
    <property type="entry name" value="Arm-DNA-bind_5"/>
    <property type="match status" value="1"/>
</dbReference>
<evidence type="ECO:0000259" key="4">
    <source>
        <dbReference type="PROSITE" id="PS51898"/>
    </source>
</evidence>
<dbReference type="Pfam" id="PF00589">
    <property type="entry name" value="Phage_integrase"/>
    <property type="match status" value="1"/>
</dbReference>
<evidence type="ECO:0000313" key="5">
    <source>
        <dbReference type="EMBL" id="KOY51686.1"/>
    </source>
</evidence>
<dbReference type="GO" id="GO:0003677">
    <property type="term" value="F:DNA binding"/>
    <property type="evidence" value="ECO:0007669"/>
    <property type="project" value="UniProtKB-KW"/>
</dbReference>
<dbReference type="PANTHER" id="PTHR30349:SF64">
    <property type="entry name" value="PROPHAGE INTEGRASE INTD-RELATED"/>
    <property type="match status" value="1"/>
</dbReference>
<dbReference type="AlphaFoldDB" id="A0A0M9CG23"/>
<dbReference type="InterPro" id="IPR011010">
    <property type="entry name" value="DNA_brk_join_enz"/>
</dbReference>
<dbReference type="Proteomes" id="UP000183071">
    <property type="component" value="Unassembled WGS sequence"/>
</dbReference>
<dbReference type="InterPro" id="IPR010998">
    <property type="entry name" value="Integrase_recombinase_N"/>
</dbReference>
<dbReference type="CDD" id="cd01185">
    <property type="entry name" value="INTN1_C_like"/>
    <property type="match status" value="1"/>
</dbReference>
<accession>A0A0M9CG23</accession>
<evidence type="ECO:0000256" key="3">
    <source>
        <dbReference type="ARBA" id="ARBA00023172"/>
    </source>
</evidence>
<keyword evidence="2" id="KW-0238">DNA-binding</keyword>
<dbReference type="InterPro" id="IPR002104">
    <property type="entry name" value="Integrase_catalytic"/>
</dbReference>
<reference evidence="5 7" key="1">
    <citation type="submission" date="2015-07" db="EMBL/GenBank/DDBJ databases">
        <title>Genome of Polaribacter dokdonenesis DSW-5, isolated from seawater off Dokdo in Korea.</title>
        <authorList>
            <person name="Yoon K."/>
            <person name="Song J.Y."/>
            <person name="Kim J.F."/>
        </authorList>
    </citation>
    <scope>NUCLEOTIDE SEQUENCE [LARGE SCALE GENOMIC DNA]</scope>
    <source>
        <strain evidence="5 7">DSW-5</strain>
    </source>
</reference>
<dbReference type="EMBL" id="LGBR01000001">
    <property type="protein sequence ID" value="KOY51686.1"/>
    <property type="molecule type" value="Genomic_DNA"/>
</dbReference>
<organism evidence="5 7">
    <name type="scientific">Polaribacter dokdonensis DSW-5</name>
    <dbReference type="NCBI Taxonomy" id="1300348"/>
    <lineage>
        <taxon>Bacteria</taxon>
        <taxon>Pseudomonadati</taxon>
        <taxon>Bacteroidota</taxon>
        <taxon>Flavobacteriia</taxon>
        <taxon>Flavobacteriales</taxon>
        <taxon>Flavobacteriaceae</taxon>
    </lineage>
</organism>
<gene>
    <name evidence="5" type="ORF">I602_1246</name>
    <name evidence="6" type="ORF">SAMN05444353_0525</name>
</gene>
<protein>
    <submittedName>
        <fullName evidence="6">Site-specific recombinase XerD</fullName>
    </submittedName>
    <submittedName>
        <fullName evidence="5">Tyrosine type site-specific recombinase</fullName>
    </submittedName>
</protein>
<evidence type="ECO:0000313" key="8">
    <source>
        <dbReference type="Proteomes" id="UP000183071"/>
    </source>
</evidence>
<name>A0A0M9CG23_9FLAO</name>
<dbReference type="Gene3D" id="1.10.443.10">
    <property type="entry name" value="Intergrase catalytic core"/>
    <property type="match status" value="1"/>
</dbReference>
<dbReference type="GO" id="GO:0015074">
    <property type="term" value="P:DNA integration"/>
    <property type="evidence" value="ECO:0007669"/>
    <property type="project" value="InterPro"/>
</dbReference>
<proteinExistence type="inferred from homology"/>
<reference evidence="6 8" key="2">
    <citation type="submission" date="2016-10" db="EMBL/GenBank/DDBJ databases">
        <authorList>
            <person name="Varghese N."/>
            <person name="Submissions S."/>
        </authorList>
    </citation>
    <scope>NUCLEOTIDE SEQUENCE [LARGE SCALE GENOMIC DNA]</scope>
    <source>
        <strain evidence="6 8">DSW-5</strain>
    </source>
</reference>
<comment type="similarity">
    <text evidence="1">Belongs to the 'phage' integrase family.</text>
</comment>
<dbReference type="OrthoDB" id="1068680at2"/>
<keyword evidence="3" id="KW-0233">DNA recombination</keyword>
<dbReference type="PANTHER" id="PTHR30349">
    <property type="entry name" value="PHAGE INTEGRASE-RELATED"/>
    <property type="match status" value="1"/>
</dbReference>
<evidence type="ECO:0000256" key="1">
    <source>
        <dbReference type="ARBA" id="ARBA00008857"/>
    </source>
</evidence>
<dbReference type="InterPro" id="IPR013762">
    <property type="entry name" value="Integrase-like_cat_sf"/>
</dbReference>
<evidence type="ECO:0000313" key="6">
    <source>
        <dbReference type="EMBL" id="SEE05535.1"/>
    </source>
</evidence>
<feature type="domain" description="Tyr recombinase" evidence="4">
    <location>
        <begin position="220"/>
        <end position="389"/>
    </location>
</feature>
<dbReference type="Gene3D" id="1.10.150.130">
    <property type="match status" value="1"/>
</dbReference>
<dbReference type="RefSeq" id="WP_053973842.1">
    <property type="nucleotide sequence ID" value="NZ_FNUE01000001.1"/>
</dbReference>
<dbReference type="PATRIC" id="fig|1300348.6.peg.1245"/>